<dbReference type="PANTHER" id="PTHR48042:SF19">
    <property type="entry name" value="OS09G0472100 PROTEIN"/>
    <property type="match status" value="1"/>
</dbReference>
<keyword evidence="6" id="KW-0067">ATP-binding</keyword>
<evidence type="ECO:0000256" key="1">
    <source>
        <dbReference type="ARBA" id="ARBA00004141"/>
    </source>
</evidence>
<dbReference type="EMBL" id="JAINDJ010000004">
    <property type="protein sequence ID" value="KAG9451435.1"/>
    <property type="molecule type" value="Genomic_DNA"/>
</dbReference>
<organism evidence="10 11">
    <name type="scientific">Aristolochia fimbriata</name>
    <name type="common">White veined hardy Dutchman's pipe vine</name>
    <dbReference type="NCBI Taxonomy" id="158543"/>
    <lineage>
        <taxon>Eukaryota</taxon>
        <taxon>Viridiplantae</taxon>
        <taxon>Streptophyta</taxon>
        <taxon>Embryophyta</taxon>
        <taxon>Tracheophyta</taxon>
        <taxon>Spermatophyta</taxon>
        <taxon>Magnoliopsida</taxon>
        <taxon>Magnoliidae</taxon>
        <taxon>Piperales</taxon>
        <taxon>Aristolochiaceae</taxon>
        <taxon>Aristolochia</taxon>
    </lineage>
</organism>
<evidence type="ECO:0000313" key="11">
    <source>
        <dbReference type="Proteomes" id="UP000825729"/>
    </source>
</evidence>
<dbReference type="InterPro" id="IPR027417">
    <property type="entry name" value="P-loop_NTPase"/>
</dbReference>
<dbReference type="Proteomes" id="UP000825729">
    <property type="component" value="Unassembled WGS sequence"/>
</dbReference>
<evidence type="ECO:0000256" key="6">
    <source>
        <dbReference type="ARBA" id="ARBA00022840"/>
    </source>
</evidence>
<comment type="subcellular location">
    <subcellularLocation>
        <location evidence="1">Membrane</location>
        <topology evidence="1">Multi-pass membrane protein</topology>
    </subcellularLocation>
</comment>
<feature type="domain" description="AAA+ ATPase" evidence="9">
    <location>
        <begin position="49"/>
        <end position="149"/>
    </location>
</feature>
<keyword evidence="8" id="KW-0472">Membrane</keyword>
<gene>
    <name evidence="10" type="ORF">H6P81_011400</name>
</gene>
<evidence type="ECO:0000256" key="2">
    <source>
        <dbReference type="ARBA" id="ARBA00005814"/>
    </source>
</evidence>
<dbReference type="SUPFAM" id="SSF52540">
    <property type="entry name" value="P-loop containing nucleoside triphosphate hydrolases"/>
    <property type="match status" value="1"/>
</dbReference>
<keyword evidence="11" id="KW-1185">Reference proteome</keyword>
<dbReference type="Gene3D" id="3.40.50.300">
    <property type="entry name" value="P-loop containing nucleotide triphosphate hydrolases"/>
    <property type="match status" value="2"/>
</dbReference>
<dbReference type="GO" id="GO:0005524">
    <property type="term" value="F:ATP binding"/>
    <property type="evidence" value="ECO:0007669"/>
    <property type="project" value="UniProtKB-KW"/>
</dbReference>
<dbReference type="AlphaFoldDB" id="A0AAV7ETM2"/>
<proteinExistence type="inferred from homology"/>
<keyword evidence="4" id="KW-0812">Transmembrane</keyword>
<dbReference type="InterPro" id="IPR003439">
    <property type="entry name" value="ABC_transporter-like_ATP-bd"/>
</dbReference>
<dbReference type="GO" id="GO:0016887">
    <property type="term" value="F:ATP hydrolysis activity"/>
    <property type="evidence" value="ECO:0007669"/>
    <property type="project" value="InterPro"/>
</dbReference>
<evidence type="ECO:0000313" key="10">
    <source>
        <dbReference type="EMBL" id="KAG9451435.1"/>
    </source>
</evidence>
<accession>A0AAV7ETM2</accession>
<comment type="caution">
    <text evidence="10">The sequence shown here is derived from an EMBL/GenBank/DDBJ whole genome shotgun (WGS) entry which is preliminary data.</text>
</comment>
<name>A0AAV7ETM2_ARIFI</name>
<dbReference type="GO" id="GO:0140359">
    <property type="term" value="F:ABC-type transporter activity"/>
    <property type="evidence" value="ECO:0007669"/>
    <property type="project" value="InterPro"/>
</dbReference>
<dbReference type="SMART" id="SM00382">
    <property type="entry name" value="AAA"/>
    <property type="match status" value="1"/>
</dbReference>
<dbReference type="GO" id="GO:0016020">
    <property type="term" value="C:membrane"/>
    <property type="evidence" value="ECO:0007669"/>
    <property type="project" value="UniProtKB-SubCell"/>
</dbReference>
<evidence type="ECO:0000259" key="9">
    <source>
        <dbReference type="SMART" id="SM00382"/>
    </source>
</evidence>
<comment type="similarity">
    <text evidence="2">Belongs to the ABC transporter superfamily. ABCG family. Eye pigment precursor importer (TC 3.A.1.204) subfamily.</text>
</comment>
<dbReference type="Pfam" id="PF00005">
    <property type="entry name" value="ABC_tran"/>
    <property type="match status" value="1"/>
</dbReference>
<dbReference type="InterPro" id="IPR052215">
    <property type="entry name" value="Plant_ABCG"/>
</dbReference>
<evidence type="ECO:0000256" key="3">
    <source>
        <dbReference type="ARBA" id="ARBA00022448"/>
    </source>
</evidence>
<keyword evidence="3" id="KW-0813">Transport</keyword>
<keyword evidence="7" id="KW-1133">Transmembrane helix</keyword>
<dbReference type="InterPro" id="IPR043926">
    <property type="entry name" value="ABCG_dom"/>
</dbReference>
<sequence>MERKKTTGGESGVGEGGVHLTWEKLWVTASDGKGGSKGILQGLTGYAQPGEVLAIMGPSGCGKSTLLDTLAGRLSSNTKQYSGEILINGRKQQLALIWDFEYEPTSGLDSAASFHVMKRIVDIAREGGRTVIASIHQPSSEVFELFQNLCLLSAGKTVYLGPTSAANEFFSANGFPCPSMTNPSDHFLKTINRDFDQDGGAILSEKKGTQSSFFTQFMVLTALKYWSCRFQIGVHDMALDIPRIGMTCIRI</sequence>
<dbReference type="InterPro" id="IPR003593">
    <property type="entry name" value="AAA+_ATPase"/>
</dbReference>
<dbReference type="Pfam" id="PF19055">
    <property type="entry name" value="ABC2_membrane_7"/>
    <property type="match status" value="1"/>
</dbReference>
<evidence type="ECO:0000256" key="5">
    <source>
        <dbReference type="ARBA" id="ARBA00022741"/>
    </source>
</evidence>
<reference evidence="10 11" key="1">
    <citation type="submission" date="2021-07" db="EMBL/GenBank/DDBJ databases">
        <title>The Aristolochia fimbriata genome: insights into angiosperm evolution, floral development and chemical biosynthesis.</title>
        <authorList>
            <person name="Jiao Y."/>
        </authorList>
    </citation>
    <scope>NUCLEOTIDE SEQUENCE [LARGE SCALE GENOMIC DNA]</scope>
    <source>
        <strain evidence="10">IBCAS-2021</strain>
        <tissue evidence="10">Leaf</tissue>
    </source>
</reference>
<evidence type="ECO:0000256" key="4">
    <source>
        <dbReference type="ARBA" id="ARBA00022692"/>
    </source>
</evidence>
<keyword evidence="5" id="KW-0547">Nucleotide-binding</keyword>
<protein>
    <recommendedName>
        <fullName evidence="9">AAA+ ATPase domain-containing protein</fullName>
    </recommendedName>
</protein>
<dbReference type="PANTHER" id="PTHR48042">
    <property type="entry name" value="ABC TRANSPORTER G FAMILY MEMBER 11"/>
    <property type="match status" value="1"/>
</dbReference>
<evidence type="ECO:0000256" key="8">
    <source>
        <dbReference type="ARBA" id="ARBA00023136"/>
    </source>
</evidence>
<evidence type="ECO:0000256" key="7">
    <source>
        <dbReference type="ARBA" id="ARBA00022989"/>
    </source>
</evidence>